<keyword evidence="3" id="KW-1185">Reference proteome</keyword>
<feature type="transmembrane region" description="Helical" evidence="1">
    <location>
        <begin position="20"/>
        <end position="38"/>
    </location>
</feature>
<organism evidence="2 3">
    <name type="scientific">Chthoniobacter flavus Ellin428</name>
    <dbReference type="NCBI Taxonomy" id="497964"/>
    <lineage>
        <taxon>Bacteria</taxon>
        <taxon>Pseudomonadati</taxon>
        <taxon>Verrucomicrobiota</taxon>
        <taxon>Spartobacteria</taxon>
        <taxon>Chthoniobacterales</taxon>
        <taxon>Chthoniobacteraceae</taxon>
        <taxon>Chthoniobacter</taxon>
    </lineage>
</organism>
<dbReference type="RefSeq" id="WP_006977979.1">
    <property type="nucleotide sequence ID" value="NZ_ABVL01000002.1"/>
</dbReference>
<dbReference type="AlphaFoldDB" id="B4CVG5"/>
<dbReference type="InParanoid" id="B4CVG5"/>
<reference evidence="2 3" key="1">
    <citation type="journal article" date="2011" name="J. Bacteriol.">
        <title>Genome sequence of Chthoniobacter flavus Ellin428, an aerobic heterotrophic soil bacterium.</title>
        <authorList>
            <person name="Kant R."/>
            <person name="van Passel M.W."/>
            <person name="Palva A."/>
            <person name="Lucas S."/>
            <person name="Lapidus A."/>
            <person name="Glavina Del Rio T."/>
            <person name="Dalin E."/>
            <person name="Tice H."/>
            <person name="Bruce D."/>
            <person name="Goodwin L."/>
            <person name="Pitluck S."/>
            <person name="Larimer F.W."/>
            <person name="Land M.L."/>
            <person name="Hauser L."/>
            <person name="Sangwan P."/>
            <person name="de Vos W.M."/>
            <person name="Janssen P.H."/>
            <person name="Smidt H."/>
        </authorList>
    </citation>
    <scope>NUCLEOTIDE SEQUENCE [LARGE SCALE GENOMIC DNA]</scope>
    <source>
        <strain evidence="2 3">Ellin428</strain>
    </source>
</reference>
<evidence type="ECO:0000313" key="3">
    <source>
        <dbReference type="Proteomes" id="UP000005824"/>
    </source>
</evidence>
<keyword evidence="1" id="KW-0812">Transmembrane</keyword>
<evidence type="ECO:0008006" key="4">
    <source>
        <dbReference type="Google" id="ProtNLM"/>
    </source>
</evidence>
<accession>B4CVG5</accession>
<gene>
    <name evidence="2" type="ORF">CfE428DRAFT_0652</name>
</gene>
<dbReference type="STRING" id="497964.CfE428DRAFT_0652"/>
<proteinExistence type="predicted"/>
<comment type="caution">
    <text evidence="2">The sequence shown here is derived from an EMBL/GenBank/DDBJ whole genome shotgun (WGS) entry which is preliminary data.</text>
</comment>
<name>B4CVG5_9BACT</name>
<dbReference type="Proteomes" id="UP000005824">
    <property type="component" value="Unassembled WGS sequence"/>
</dbReference>
<evidence type="ECO:0000256" key="1">
    <source>
        <dbReference type="SAM" id="Phobius"/>
    </source>
</evidence>
<dbReference type="EMBL" id="ABVL01000002">
    <property type="protein sequence ID" value="EDY21407.1"/>
    <property type="molecule type" value="Genomic_DNA"/>
</dbReference>
<sequence>MNEAPSTENAPEFTGRPAAVYLGSALLLAFFLVLVFAWRDNGQRKTLETTAELTAVGDAHYFPMPPVPAPPVEPPFPAVAAFHGQSLYLADYRKHTYQPDDMTRVGVTDEGGYIVYQAPKREKDADERKKGEMYYLRLSPLEYLKTRVVKAGQEEKEAK</sequence>
<keyword evidence="1" id="KW-1133">Transmembrane helix</keyword>
<evidence type="ECO:0000313" key="2">
    <source>
        <dbReference type="EMBL" id="EDY21407.1"/>
    </source>
</evidence>
<protein>
    <recommendedName>
        <fullName evidence="4">Transmembrane protein</fullName>
    </recommendedName>
</protein>
<keyword evidence="1" id="KW-0472">Membrane</keyword>